<dbReference type="Gramene" id="TuG1812G0500005343.01.T01">
    <property type="protein sequence ID" value="TuG1812G0500005343.01.T01.cds335619"/>
    <property type="gene ID" value="TuG1812G0500005343.01"/>
</dbReference>
<accession>A0A8R7QI58</accession>
<organism evidence="1 2">
    <name type="scientific">Triticum urartu</name>
    <name type="common">Red wild einkorn</name>
    <name type="synonym">Crithodium urartu</name>
    <dbReference type="NCBI Taxonomy" id="4572"/>
    <lineage>
        <taxon>Eukaryota</taxon>
        <taxon>Viridiplantae</taxon>
        <taxon>Streptophyta</taxon>
        <taxon>Embryophyta</taxon>
        <taxon>Tracheophyta</taxon>
        <taxon>Spermatophyta</taxon>
        <taxon>Magnoliopsida</taxon>
        <taxon>Liliopsida</taxon>
        <taxon>Poales</taxon>
        <taxon>Poaceae</taxon>
        <taxon>BOP clade</taxon>
        <taxon>Pooideae</taxon>
        <taxon>Triticodae</taxon>
        <taxon>Triticeae</taxon>
        <taxon>Triticinae</taxon>
        <taxon>Triticum</taxon>
    </lineage>
</organism>
<name>A0A8R7QI58_TRIUA</name>
<dbReference type="AlphaFoldDB" id="A0A8R7QI58"/>
<reference evidence="2" key="1">
    <citation type="journal article" date="2013" name="Nature">
        <title>Draft genome of the wheat A-genome progenitor Triticum urartu.</title>
        <authorList>
            <person name="Ling H.Q."/>
            <person name="Zhao S."/>
            <person name="Liu D."/>
            <person name="Wang J."/>
            <person name="Sun H."/>
            <person name="Zhang C."/>
            <person name="Fan H."/>
            <person name="Li D."/>
            <person name="Dong L."/>
            <person name="Tao Y."/>
            <person name="Gao C."/>
            <person name="Wu H."/>
            <person name="Li Y."/>
            <person name="Cui Y."/>
            <person name="Guo X."/>
            <person name="Zheng S."/>
            <person name="Wang B."/>
            <person name="Yu K."/>
            <person name="Liang Q."/>
            <person name="Yang W."/>
            <person name="Lou X."/>
            <person name="Chen J."/>
            <person name="Feng M."/>
            <person name="Jian J."/>
            <person name="Zhang X."/>
            <person name="Luo G."/>
            <person name="Jiang Y."/>
            <person name="Liu J."/>
            <person name="Wang Z."/>
            <person name="Sha Y."/>
            <person name="Zhang B."/>
            <person name="Wu H."/>
            <person name="Tang D."/>
            <person name="Shen Q."/>
            <person name="Xue P."/>
            <person name="Zou S."/>
            <person name="Wang X."/>
            <person name="Liu X."/>
            <person name="Wang F."/>
            <person name="Yang Y."/>
            <person name="An X."/>
            <person name="Dong Z."/>
            <person name="Zhang K."/>
            <person name="Zhang X."/>
            <person name="Luo M.C."/>
            <person name="Dvorak J."/>
            <person name="Tong Y."/>
            <person name="Wang J."/>
            <person name="Yang H."/>
            <person name="Li Z."/>
            <person name="Wang D."/>
            <person name="Zhang A."/>
            <person name="Wang J."/>
        </authorList>
    </citation>
    <scope>NUCLEOTIDE SEQUENCE</scope>
    <source>
        <strain evidence="2">cv. G1812</strain>
    </source>
</reference>
<reference evidence="1" key="2">
    <citation type="submission" date="2018-03" db="EMBL/GenBank/DDBJ databases">
        <title>The Triticum urartu genome reveals the dynamic nature of wheat genome evolution.</title>
        <authorList>
            <person name="Ling H."/>
            <person name="Ma B."/>
            <person name="Shi X."/>
            <person name="Liu H."/>
            <person name="Dong L."/>
            <person name="Sun H."/>
            <person name="Cao Y."/>
            <person name="Gao Q."/>
            <person name="Zheng S."/>
            <person name="Li Y."/>
            <person name="Yu Y."/>
            <person name="Du H."/>
            <person name="Qi M."/>
            <person name="Li Y."/>
            <person name="Yu H."/>
            <person name="Cui Y."/>
            <person name="Wang N."/>
            <person name="Chen C."/>
            <person name="Wu H."/>
            <person name="Zhao Y."/>
            <person name="Zhang J."/>
            <person name="Li Y."/>
            <person name="Zhou W."/>
            <person name="Zhang B."/>
            <person name="Hu W."/>
            <person name="Eijk M."/>
            <person name="Tang J."/>
            <person name="Witsenboer H."/>
            <person name="Zhao S."/>
            <person name="Li Z."/>
            <person name="Zhang A."/>
            <person name="Wang D."/>
            <person name="Liang C."/>
        </authorList>
    </citation>
    <scope>NUCLEOTIDE SEQUENCE [LARGE SCALE GENOMIC DNA]</scope>
    <source>
        <strain evidence="1">cv. G1812</strain>
    </source>
</reference>
<evidence type="ECO:0000313" key="2">
    <source>
        <dbReference type="Proteomes" id="UP000015106"/>
    </source>
</evidence>
<keyword evidence="2" id="KW-1185">Reference proteome</keyword>
<dbReference type="Proteomes" id="UP000015106">
    <property type="component" value="Chromosome 5"/>
</dbReference>
<proteinExistence type="predicted"/>
<sequence length="92" mass="9794">GGAEDARLAEQLQDVPEVGDPGRVHLRVGCDVGQGGGAAAAVDGVGDAEVHGALERHGLDVAEHVVLELRKSYEQLLRAHFRQELKRHLATL</sequence>
<evidence type="ECO:0000313" key="1">
    <source>
        <dbReference type="EnsemblPlants" id="TuG1812G0500005343.01.T01.cds335619"/>
    </source>
</evidence>
<protein>
    <submittedName>
        <fullName evidence="1">Uncharacterized protein</fullName>
    </submittedName>
</protein>
<dbReference type="EnsemblPlants" id="TuG1812G0500005343.01.T01">
    <property type="protein sequence ID" value="TuG1812G0500005343.01.T01.cds335619"/>
    <property type="gene ID" value="TuG1812G0500005343.01"/>
</dbReference>
<reference evidence="1" key="3">
    <citation type="submission" date="2022-06" db="UniProtKB">
        <authorList>
            <consortium name="EnsemblPlants"/>
        </authorList>
    </citation>
    <scope>IDENTIFICATION</scope>
</reference>